<dbReference type="Proteomes" id="UP000265520">
    <property type="component" value="Unassembled WGS sequence"/>
</dbReference>
<evidence type="ECO:0000313" key="1">
    <source>
        <dbReference type="EMBL" id="MCI72026.1"/>
    </source>
</evidence>
<sequence>MKIFGALLVSHAPPRAGAATGHVQLVQPASSSPVFLHAGHPTRFPDP</sequence>
<name>A0A392UHV4_9FABA</name>
<proteinExistence type="predicted"/>
<feature type="non-terminal residue" evidence="1">
    <location>
        <position position="47"/>
    </location>
</feature>
<comment type="caution">
    <text evidence="1">The sequence shown here is derived from an EMBL/GenBank/DDBJ whole genome shotgun (WGS) entry which is preliminary data.</text>
</comment>
<reference evidence="1 2" key="1">
    <citation type="journal article" date="2018" name="Front. Plant Sci.">
        <title>Red Clover (Trifolium pratense) and Zigzag Clover (T. medium) - A Picture of Genomic Similarities and Differences.</title>
        <authorList>
            <person name="Dluhosova J."/>
            <person name="Istvanek J."/>
            <person name="Nedelnik J."/>
            <person name="Repkova J."/>
        </authorList>
    </citation>
    <scope>NUCLEOTIDE SEQUENCE [LARGE SCALE GENOMIC DNA]</scope>
    <source>
        <strain evidence="2">cv. 10/8</strain>
        <tissue evidence="1">Leaf</tissue>
    </source>
</reference>
<dbReference type="AlphaFoldDB" id="A0A392UHV4"/>
<organism evidence="1 2">
    <name type="scientific">Trifolium medium</name>
    <dbReference type="NCBI Taxonomy" id="97028"/>
    <lineage>
        <taxon>Eukaryota</taxon>
        <taxon>Viridiplantae</taxon>
        <taxon>Streptophyta</taxon>
        <taxon>Embryophyta</taxon>
        <taxon>Tracheophyta</taxon>
        <taxon>Spermatophyta</taxon>
        <taxon>Magnoliopsida</taxon>
        <taxon>eudicotyledons</taxon>
        <taxon>Gunneridae</taxon>
        <taxon>Pentapetalae</taxon>
        <taxon>rosids</taxon>
        <taxon>fabids</taxon>
        <taxon>Fabales</taxon>
        <taxon>Fabaceae</taxon>
        <taxon>Papilionoideae</taxon>
        <taxon>50 kb inversion clade</taxon>
        <taxon>NPAAA clade</taxon>
        <taxon>Hologalegina</taxon>
        <taxon>IRL clade</taxon>
        <taxon>Trifolieae</taxon>
        <taxon>Trifolium</taxon>
    </lineage>
</organism>
<accession>A0A392UHV4</accession>
<protein>
    <submittedName>
        <fullName evidence="1">Uncharacterized protein</fullName>
    </submittedName>
</protein>
<keyword evidence="2" id="KW-1185">Reference proteome</keyword>
<evidence type="ECO:0000313" key="2">
    <source>
        <dbReference type="Proteomes" id="UP000265520"/>
    </source>
</evidence>
<dbReference type="EMBL" id="LXQA010808856">
    <property type="protein sequence ID" value="MCI72026.1"/>
    <property type="molecule type" value="Genomic_DNA"/>
</dbReference>